<reference evidence="2" key="1">
    <citation type="submission" date="2017-05" db="UniProtKB">
        <authorList>
            <consortium name="EnsemblMetazoa"/>
        </authorList>
    </citation>
    <scope>IDENTIFICATION</scope>
</reference>
<dbReference type="InParanoid" id="A0A1X7TW45"/>
<dbReference type="EnsemblMetazoa" id="Aqu2.1.19309_001">
    <property type="protein sequence ID" value="Aqu2.1.19309_001"/>
    <property type="gene ID" value="Aqu2.1.19309"/>
</dbReference>
<feature type="compositionally biased region" description="Basic and acidic residues" evidence="1">
    <location>
        <begin position="80"/>
        <end position="93"/>
    </location>
</feature>
<dbReference type="PANTHER" id="PTHR33395:SF22">
    <property type="entry name" value="REVERSE TRANSCRIPTASE DOMAIN-CONTAINING PROTEIN"/>
    <property type="match status" value="1"/>
</dbReference>
<feature type="compositionally biased region" description="Basic and acidic residues" evidence="1">
    <location>
        <begin position="103"/>
        <end position="142"/>
    </location>
</feature>
<evidence type="ECO:0008006" key="3">
    <source>
        <dbReference type="Google" id="ProtNLM"/>
    </source>
</evidence>
<dbReference type="AlphaFoldDB" id="A0A1X7TW45"/>
<protein>
    <recommendedName>
        <fullName evidence="3">Reverse transcriptase domain-containing protein</fullName>
    </recommendedName>
</protein>
<dbReference type="OrthoDB" id="10051381at2759"/>
<sequence length="734" mass="84147">MESPSDNEDRLSQERAKIQEIREQEEPAAREQQLESERARVTWRREQEDRAERAEISRREQEDPAEREQRLAGNRARVTLRREQEDPAEREQRLAGNRARVTLRREQEDPAEREQRLAGDRARVTLRREQEDPAEREQRLAGDRAQVTLKREQEDTAEREQRLAVTRTQREGQKDTVVQYKREVLQLLIHKERVRKIVQYKREVHQVIKLLLFVAFNVMFHLVQDGRGGGVLLVVKDYIPCTILPCSDAELQQITVSIGTSPVSLCVLYRPPNASTKHDQSVTDYIDSLAATSNEVIVLGDLNVPDINLETLTGASTFSKSLCKAVFHSNLTQLVDSPTNAKLAVKELAFSLSFAEAKPQYEVKPVKEHRRDYTCLYRYIRSMIKSAELPHTMCFGSKLASDDLDKATFFNEYFYSVFTRGCSSDPYPPHSSPPTSAHIDSIILEEVYKILTSLKITKAPGMDGMVPALLKQSALALTSPITHLFNLSLSTSTLPQDWRTHYIKPIFKSKDRTSGQNYRPITLLPVISKVLERIVHNRLTIILALDNKSCVDCIYLDFQKTFNSVPHNKLLLKLRKSGIPPFDYMIDGCTIPHCDHIRDLGFYLSSDLSWSTHLHYYKAYKVLGLLKRSFSSNNVQVKKKLYLTLVRSILSYGVQICRPTSIKDLSAIERVQCRATKYILSDYHLDYKSLLTALGLLPLSLYFEYLDISFALVSLHNSSDPIYTVSFNILSYIF</sequence>
<name>A0A1X7TW45_AMPQE</name>
<evidence type="ECO:0000256" key="1">
    <source>
        <dbReference type="SAM" id="MobiDB-lite"/>
    </source>
</evidence>
<organism evidence="2">
    <name type="scientific">Amphimedon queenslandica</name>
    <name type="common">Sponge</name>
    <dbReference type="NCBI Taxonomy" id="400682"/>
    <lineage>
        <taxon>Eukaryota</taxon>
        <taxon>Metazoa</taxon>
        <taxon>Porifera</taxon>
        <taxon>Demospongiae</taxon>
        <taxon>Heteroscleromorpha</taxon>
        <taxon>Haplosclerida</taxon>
        <taxon>Niphatidae</taxon>
        <taxon>Amphimedon</taxon>
    </lineage>
</organism>
<dbReference type="PANTHER" id="PTHR33395">
    <property type="entry name" value="TRANSCRIPTASE, PUTATIVE-RELATED-RELATED"/>
    <property type="match status" value="1"/>
</dbReference>
<dbReference type="Gene3D" id="3.60.10.10">
    <property type="entry name" value="Endonuclease/exonuclease/phosphatase"/>
    <property type="match status" value="1"/>
</dbReference>
<dbReference type="InterPro" id="IPR036691">
    <property type="entry name" value="Endo/exonu/phosph_ase_sf"/>
</dbReference>
<proteinExistence type="predicted"/>
<accession>A0A1X7TW45</accession>
<evidence type="ECO:0000313" key="2">
    <source>
        <dbReference type="EnsemblMetazoa" id="Aqu2.1.19309_001"/>
    </source>
</evidence>
<dbReference type="SUPFAM" id="SSF56219">
    <property type="entry name" value="DNase I-like"/>
    <property type="match status" value="1"/>
</dbReference>
<feature type="region of interest" description="Disordered" evidence="1">
    <location>
        <begin position="1"/>
        <end position="144"/>
    </location>
</feature>
<feature type="compositionally biased region" description="Basic and acidic residues" evidence="1">
    <location>
        <begin position="7"/>
        <end position="70"/>
    </location>
</feature>